<organism evidence="2 3">
    <name type="scientific">Halotia branconii CENA392</name>
    <dbReference type="NCBI Taxonomy" id="1539056"/>
    <lineage>
        <taxon>Bacteria</taxon>
        <taxon>Bacillati</taxon>
        <taxon>Cyanobacteriota</taxon>
        <taxon>Cyanophyceae</taxon>
        <taxon>Nostocales</taxon>
        <taxon>Nodulariaceae</taxon>
        <taxon>Halotia</taxon>
    </lineage>
</organism>
<protein>
    <submittedName>
        <fullName evidence="2">Uncharacterized protein</fullName>
    </submittedName>
</protein>
<dbReference type="KEGG" id="hbq:QI031_30335"/>
<dbReference type="Proteomes" id="UP001223520">
    <property type="component" value="Plasmid unnamed1"/>
</dbReference>
<proteinExistence type="predicted"/>
<keyword evidence="2" id="KW-0614">Plasmid</keyword>
<geneLocation type="plasmid" evidence="2 3">
    <name>unnamed1</name>
</geneLocation>
<evidence type="ECO:0000313" key="2">
    <source>
        <dbReference type="EMBL" id="WGV29105.1"/>
    </source>
</evidence>
<feature type="region of interest" description="Disordered" evidence="1">
    <location>
        <begin position="1"/>
        <end position="44"/>
    </location>
</feature>
<name>A0AAJ6NYU7_9CYAN</name>
<keyword evidence="3" id="KW-1185">Reference proteome</keyword>
<feature type="compositionally biased region" description="Basic and acidic residues" evidence="1">
    <location>
        <begin position="25"/>
        <end position="35"/>
    </location>
</feature>
<feature type="compositionally biased region" description="Basic residues" evidence="1">
    <location>
        <begin position="1"/>
        <end position="12"/>
    </location>
</feature>
<accession>A0AAJ6NYU7</accession>
<dbReference type="RefSeq" id="WP_281486301.1">
    <property type="nucleotide sequence ID" value="NZ_CP124544.1"/>
</dbReference>
<evidence type="ECO:0000256" key="1">
    <source>
        <dbReference type="SAM" id="MobiDB-lite"/>
    </source>
</evidence>
<evidence type="ECO:0000313" key="3">
    <source>
        <dbReference type="Proteomes" id="UP001223520"/>
    </source>
</evidence>
<sequence length="319" mass="36414">MSKPPPRRKKTTRVASGKPKPATDSAKKKPSRQDEPASVTIDVSAVEVPELTPEEERDRLNLERRVERAFYEAGKALMELRDRRLYRSTHKTFEEYCRDRFGHSRQQSNYLIAAANVYENLTTNGCQNVGDGNLTTNGSQILPSSERQVRPMVQLKPEQQCVVWQQAVEQAGGKIPSGRIVKDIVDQIRERTKIPNPYHLGEICVLVPKDNPDLRGKAGYWGAIAHVGDYSCTVQCWDGDYTVKIEHLKSLELLEEDCQFMQQLCLRLRQLHSLAGRDEAVDWLLQGLGKQAKPYLSSLQAKLLTAVEREYKIEWKRQK</sequence>
<gene>
    <name evidence="2" type="ORF">QI031_30335</name>
</gene>
<dbReference type="AlphaFoldDB" id="A0AAJ6NYU7"/>
<reference evidence="2 3" key="1">
    <citation type="journal article" date="2023" name="Limnol Oceanogr Lett">
        <title>Environmental adaptations by the intertidal Antarctic cyanobacterium Halotia branconii CENA392 as revealed using long-read genome sequencing.</title>
        <authorList>
            <person name="Dextro R.B."/>
            <person name="Delbaje E."/>
            <person name="Freitas P.N.N."/>
            <person name="Geraldes V."/>
            <person name="Pinto E."/>
            <person name="Long P.F."/>
            <person name="Fiore M.F."/>
        </authorList>
    </citation>
    <scope>NUCLEOTIDE SEQUENCE [LARGE SCALE GENOMIC DNA]</scope>
    <source>
        <strain evidence="2 3">CENA392</strain>
        <plasmid evidence="2 3">unnamed1</plasmid>
    </source>
</reference>
<dbReference type="EMBL" id="CP124544">
    <property type="protein sequence ID" value="WGV29105.1"/>
    <property type="molecule type" value="Genomic_DNA"/>
</dbReference>